<protein>
    <submittedName>
        <fullName evidence="1">Uncharacterized protein</fullName>
    </submittedName>
</protein>
<gene>
    <name evidence="1" type="ORF">AVEN_174178_1</name>
</gene>
<dbReference type="AlphaFoldDB" id="A0A4Y2T8E6"/>
<sequence>MCKREAIQDGESRQDCLYVHLEELFLEFKITVKNHEKIKRFTHYLLKTVYKIELAKMSSNVTLCRVEDIQIELRLITCIDGSLRQKRTTAVPLLAYQGIVPRSKKNC</sequence>
<keyword evidence="2" id="KW-1185">Reference proteome</keyword>
<reference evidence="1 2" key="1">
    <citation type="journal article" date="2019" name="Sci. Rep.">
        <title>Orb-weaving spider Araneus ventricosus genome elucidates the spidroin gene catalogue.</title>
        <authorList>
            <person name="Kono N."/>
            <person name="Nakamura H."/>
            <person name="Ohtoshi R."/>
            <person name="Moran D.A.P."/>
            <person name="Shinohara A."/>
            <person name="Yoshida Y."/>
            <person name="Fujiwara M."/>
            <person name="Mori M."/>
            <person name="Tomita M."/>
            <person name="Arakawa K."/>
        </authorList>
    </citation>
    <scope>NUCLEOTIDE SEQUENCE [LARGE SCALE GENOMIC DNA]</scope>
</reference>
<organism evidence="1 2">
    <name type="scientific">Araneus ventricosus</name>
    <name type="common">Orbweaver spider</name>
    <name type="synonym">Epeira ventricosa</name>
    <dbReference type="NCBI Taxonomy" id="182803"/>
    <lineage>
        <taxon>Eukaryota</taxon>
        <taxon>Metazoa</taxon>
        <taxon>Ecdysozoa</taxon>
        <taxon>Arthropoda</taxon>
        <taxon>Chelicerata</taxon>
        <taxon>Arachnida</taxon>
        <taxon>Araneae</taxon>
        <taxon>Araneomorphae</taxon>
        <taxon>Entelegynae</taxon>
        <taxon>Araneoidea</taxon>
        <taxon>Araneidae</taxon>
        <taxon>Araneus</taxon>
    </lineage>
</organism>
<evidence type="ECO:0000313" key="2">
    <source>
        <dbReference type="Proteomes" id="UP000499080"/>
    </source>
</evidence>
<dbReference type="EMBL" id="BGPR01026484">
    <property type="protein sequence ID" value="GBN96230.1"/>
    <property type="molecule type" value="Genomic_DNA"/>
</dbReference>
<evidence type="ECO:0000313" key="1">
    <source>
        <dbReference type="EMBL" id="GBN96230.1"/>
    </source>
</evidence>
<proteinExistence type="predicted"/>
<comment type="caution">
    <text evidence="1">The sequence shown here is derived from an EMBL/GenBank/DDBJ whole genome shotgun (WGS) entry which is preliminary data.</text>
</comment>
<accession>A0A4Y2T8E6</accession>
<dbReference type="Proteomes" id="UP000499080">
    <property type="component" value="Unassembled WGS sequence"/>
</dbReference>
<name>A0A4Y2T8E6_ARAVE</name>